<dbReference type="GO" id="GO:0061630">
    <property type="term" value="F:ubiquitin protein ligase activity"/>
    <property type="evidence" value="ECO:0007669"/>
    <property type="project" value="UniProtKB-EC"/>
</dbReference>
<dbReference type="PaxDb" id="3218-PP1S35_193V6.1"/>
<dbReference type="GO" id="GO:0016567">
    <property type="term" value="P:protein ubiquitination"/>
    <property type="evidence" value="ECO:0007669"/>
    <property type="project" value="UniProtKB-UniPathway"/>
</dbReference>
<reference evidence="7 9" key="2">
    <citation type="journal article" date="2018" name="Plant J.">
        <title>The Physcomitrella patens chromosome-scale assembly reveals moss genome structure and evolution.</title>
        <authorList>
            <person name="Lang D."/>
            <person name="Ullrich K.K."/>
            <person name="Murat F."/>
            <person name="Fuchs J."/>
            <person name="Jenkins J."/>
            <person name="Haas F.B."/>
            <person name="Piednoel M."/>
            <person name="Gundlach H."/>
            <person name="Van Bel M."/>
            <person name="Meyberg R."/>
            <person name="Vives C."/>
            <person name="Morata J."/>
            <person name="Symeonidi A."/>
            <person name="Hiss M."/>
            <person name="Muchero W."/>
            <person name="Kamisugi Y."/>
            <person name="Saleh O."/>
            <person name="Blanc G."/>
            <person name="Decker E.L."/>
            <person name="van Gessel N."/>
            <person name="Grimwood J."/>
            <person name="Hayes R.D."/>
            <person name="Graham S.W."/>
            <person name="Gunter L.E."/>
            <person name="McDaniel S.F."/>
            <person name="Hoernstein S.N.W."/>
            <person name="Larsson A."/>
            <person name="Li F.W."/>
            <person name="Perroud P.F."/>
            <person name="Phillips J."/>
            <person name="Ranjan P."/>
            <person name="Rokshar D.S."/>
            <person name="Rothfels C.J."/>
            <person name="Schneider L."/>
            <person name="Shu S."/>
            <person name="Stevenson D.W."/>
            <person name="Thummler F."/>
            <person name="Tillich M."/>
            <person name="Villarreal Aguilar J.C."/>
            <person name="Widiez T."/>
            <person name="Wong G.K."/>
            <person name="Wymore A."/>
            <person name="Zhang Y."/>
            <person name="Zimmer A.D."/>
            <person name="Quatrano R.S."/>
            <person name="Mayer K.F.X."/>
            <person name="Goodstein D."/>
            <person name="Casacuberta J.M."/>
            <person name="Vandepoele K."/>
            <person name="Reski R."/>
            <person name="Cuming A.C."/>
            <person name="Tuskan G.A."/>
            <person name="Maumus F."/>
            <person name="Salse J."/>
            <person name="Schmutz J."/>
            <person name="Rensing S.A."/>
        </authorList>
    </citation>
    <scope>NUCLEOTIDE SEQUENCE [LARGE SCALE GENOMIC DNA]</scope>
    <source>
        <strain evidence="8 9">cv. Gransden 2004</strain>
    </source>
</reference>
<dbReference type="UniPathway" id="UPA00143"/>
<dbReference type="InterPro" id="IPR045185">
    <property type="entry name" value="PUB22/23/24-like"/>
</dbReference>
<comment type="pathway">
    <text evidence="2">Protein modification; protein ubiquitination.</text>
</comment>
<dbReference type="Gramene" id="Pp3c8_3110V3.1">
    <property type="protein sequence ID" value="Pp3c8_3110V3.1"/>
    <property type="gene ID" value="Pp3c8_3110"/>
</dbReference>
<dbReference type="SMART" id="SM00504">
    <property type="entry name" value="Ubox"/>
    <property type="match status" value="1"/>
</dbReference>
<keyword evidence="4" id="KW-0808">Transferase</keyword>
<dbReference type="Proteomes" id="UP000006727">
    <property type="component" value="Chromosome 8"/>
</dbReference>
<evidence type="ECO:0000256" key="1">
    <source>
        <dbReference type="ARBA" id="ARBA00000900"/>
    </source>
</evidence>
<reference evidence="8" key="3">
    <citation type="submission" date="2020-12" db="UniProtKB">
        <authorList>
            <consortium name="EnsemblPlants"/>
        </authorList>
    </citation>
    <scope>IDENTIFICATION</scope>
</reference>
<keyword evidence="5" id="KW-0833">Ubl conjugation pathway</keyword>
<dbReference type="InterPro" id="IPR003613">
    <property type="entry name" value="Ubox_domain"/>
</dbReference>
<name>A0A2K1K5Y5_PHYPA</name>
<gene>
    <name evidence="7" type="ORF">PHYPA_011089</name>
</gene>
<dbReference type="InterPro" id="IPR045210">
    <property type="entry name" value="RING-Ubox_PUB"/>
</dbReference>
<dbReference type="EMBL" id="ABEU02000008">
    <property type="protein sequence ID" value="PNR49193.1"/>
    <property type="molecule type" value="Genomic_DNA"/>
</dbReference>
<dbReference type="EC" id="2.3.2.27" evidence="3"/>
<feature type="domain" description="U-box" evidence="6">
    <location>
        <begin position="88"/>
        <end position="162"/>
    </location>
</feature>
<evidence type="ECO:0000259" key="6">
    <source>
        <dbReference type="PROSITE" id="PS51698"/>
    </source>
</evidence>
<dbReference type="FunFam" id="3.30.40.10:FF:000442">
    <property type="entry name" value="RING-type E3 ubiquitin transferase"/>
    <property type="match status" value="1"/>
</dbReference>
<evidence type="ECO:0000256" key="3">
    <source>
        <dbReference type="ARBA" id="ARBA00012483"/>
    </source>
</evidence>
<dbReference type="PANTHER" id="PTHR22849">
    <property type="entry name" value="WDSAM1 PROTEIN"/>
    <property type="match status" value="1"/>
</dbReference>
<dbReference type="CDD" id="cd16664">
    <property type="entry name" value="RING-Ubox_PUB"/>
    <property type="match status" value="1"/>
</dbReference>
<evidence type="ECO:0000256" key="4">
    <source>
        <dbReference type="ARBA" id="ARBA00022679"/>
    </source>
</evidence>
<dbReference type="InterPro" id="IPR013083">
    <property type="entry name" value="Znf_RING/FYVE/PHD"/>
</dbReference>
<organism evidence="7">
    <name type="scientific">Physcomitrium patens</name>
    <name type="common">Spreading-leaved earth moss</name>
    <name type="synonym">Physcomitrella patens</name>
    <dbReference type="NCBI Taxonomy" id="3218"/>
    <lineage>
        <taxon>Eukaryota</taxon>
        <taxon>Viridiplantae</taxon>
        <taxon>Streptophyta</taxon>
        <taxon>Embryophyta</taxon>
        <taxon>Bryophyta</taxon>
        <taxon>Bryophytina</taxon>
        <taxon>Bryopsida</taxon>
        <taxon>Funariidae</taxon>
        <taxon>Funariales</taxon>
        <taxon>Funariaceae</taxon>
        <taxon>Physcomitrium</taxon>
    </lineage>
</organism>
<proteinExistence type="predicted"/>
<evidence type="ECO:0000313" key="8">
    <source>
        <dbReference type="EnsemblPlants" id="Pp3c8_3110V3.1"/>
    </source>
</evidence>
<comment type="catalytic activity">
    <reaction evidence="1">
        <text>S-ubiquitinyl-[E2 ubiquitin-conjugating enzyme]-L-cysteine + [acceptor protein]-L-lysine = [E2 ubiquitin-conjugating enzyme]-L-cysteine + N(6)-ubiquitinyl-[acceptor protein]-L-lysine.</text>
        <dbReference type="EC" id="2.3.2.27"/>
    </reaction>
</comment>
<dbReference type="InParanoid" id="A0A2K1K5Y5"/>
<sequence>MFWRTAEAKSCWALALVAVTLEDLIMRSLALTRIDASKIWDSSHKINQVYCQVEPMQAVSDPALKPCNRRSSQQVHLEQKPKQELAVEVPEFFLCPIHLEIMADPVTLSTGMTHDWMSIKRWLATGHNTCPTSNQVLQSKDLIPNRTLSRVIQNWCTENKASEIDCLPTLRPQVEPDTTKTLLHGLST</sequence>
<accession>A0A2K1K5Y5</accession>
<protein>
    <recommendedName>
        <fullName evidence="3">RING-type E3 ubiquitin transferase</fullName>
        <ecNumber evidence="3">2.3.2.27</ecNumber>
    </recommendedName>
</protein>
<evidence type="ECO:0000313" key="9">
    <source>
        <dbReference type="Proteomes" id="UP000006727"/>
    </source>
</evidence>
<reference evidence="7 9" key="1">
    <citation type="journal article" date="2008" name="Science">
        <title>The Physcomitrella genome reveals evolutionary insights into the conquest of land by plants.</title>
        <authorList>
            <person name="Rensing S."/>
            <person name="Lang D."/>
            <person name="Zimmer A."/>
            <person name="Terry A."/>
            <person name="Salamov A."/>
            <person name="Shapiro H."/>
            <person name="Nishiyama T."/>
            <person name="Perroud P.-F."/>
            <person name="Lindquist E."/>
            <person name="Kamisugi Y."/>
            <person name="Tanahashi T."/>
            <person name="Sakakibara K."/>
            <person name="Fujita T."/>
            <person name="Oishi K."/>
            <person name="Shin-I T."/>
            <person name="Kuroki Y."/>
            <person name="Toyoda A."/>
            <person name="Suzuki Y."/>
            <person name="Hashimoto A."/>
            <person name="Yamaguchi K."/>
            <person name="Sugano A."/>
            <person name="Kohara Y."/>
            <person name="Fujiyama A."/>
            <person name="Anterola A."/>
            <person name="Aoki S."/>
            <person name="Ashton N."/>
            <person name="Barbazuk W.B."/>
            <person name="Barker E."/>
            <person name="Bennetzen J."/>
            <person name="Bezanilla M."/>
            <person name="Blankenship R."/>
            <person name="Cho S.H."/>
            <person name="Dutcher S."/>
            <person name="Estelle M."/>
            <person name="Fawcett J.A."/>
            <person name="Gundlach H."/>
            <person name="Hanada K."/>
            <person name="Heyl A."/>
            <person name="Hicks K.A."/>
            <person name="Hugh J."/>
            <person name="Lohr M."/>
            <person name="Mayer K."/>
            <person name="Melkozernov A."/>
            <person name="Murata T."/>
            <person name="Nelson D."/>
            <person name="Pils B."/>
            <person name="Prigge M."/>
            <person name="Reiss B."/>
            <person name="Renner T."/>
            <person name="Rombauts S."/>
            <person name="Rushton P."/>
            <person name="Sanderfoot A."/>
            <person name="Schween G."/>
            <person name="Shiu S.-H."/>
            <person name="Stueber K."/>
            <person name="Theodoulou F.L."/>
            <person name="Tu H."/>
            <person name="Van de Peer Y."/>
            <person name="Verrier P.J."/>
            <person name="Waters E."/>
            <person name="Wood A."/>
            <person name="Yang L."/>
            <person name="Cove D."/>
            <person name="Cuming A."/>
            <person name="Hasebe M."/>
            <person name="Lucas S."/>
            <person name="Mishler D.B."/>
            <person name="Reski R."/>
            <person name="Grigoriev I."/>
            <person name="Quatrano R.S."/>
            <person name="Boore J.L."/>
        </authorList>
    </citation>
    <scope>NUCLEOTIDE SEQUENCE [LARGE SCALE GENOMIC DNA]</scope>
    <source>
        <strain evidence="8 9">cv. Gransden 2004</strain>
    </source>
</reference>
<dbReference type="SUPFAM" id="SSF57850">
    <property type="entry name" value="RING/U-box"/>
    <property type="match status" value="1"/>
</dbReference>
<dbReference type="PROSITE" id="PS51698">
    <property type="entry name" value="U_BOX"/>
    <property type="match status" value="1"/>
</dbReference>
<evidence type="ECO:0000313" key="7">
    <source>
        <dbReference type="EMBL" id="PNR49193.1"/>
    </source>
</evidence>
<dbReference type="EnsemblPlants" id="Pp3c8_3110V3.1">
    <property type="protein sequence ID" value="Pp3c8_3110V3.1"/>
    <property type="gene ID" value="Pp3c8_3110"/>
</dbReference>
<evidence type="ECO:0000256" key="2">
    <source>
        <dbReference type="ARBA" id="ARBA00004906"/>
    </source>
</evidence>
<dbReference type="Pfam" id="PF04564">
    <property type="entry name" value="U-box"/>
    <property type="match status" value="1"/>
</dbReference>
<evidence type="ECO:0000256" key="5">
    <source>
        <dbReference type="ARBA" id="ARBA00022786"/>
    </source>
</evidence>
<keyword evidence="9" id="KW-1185">Reference proteome</keyword>
<dbReference type="Gene3D" id="3.30.40.10">
    <property type="entry name" value="Zinc/RING finger domain, C3HC4 (zinc finger)"/>
    <property type="match status" value="1"/>
</dbReference>
<dbReference type="AlphaFoldDB" id="A0A2K1K5Y5"/>
<dbReference type="PANTHER" id="PTHR22849:SF164">
    <property type="entry name" value="U-BOX DOMAIN-CONTAINING PROTEIN"/>
    <property type="match status" value="1"/>
</dbReference>